<comment type="caution">
    <text evidence="2">The sequence shown here is derived from an EMBL/GenBank/DDBJ whole genome shotgun (WGS) entry which is preliminary data.</text>
</comment>
<proteinExistence type="predicted"/>
<feature type="region of interest" description="Disordered" evidence="1">
    <location>
        <begin position="54"/>
        <end position="182"/>
    </location>
</feature>
<dbReference type="AlphaFoldDB" id="A0A8H2W5H1"/>
<dbReference type="OrthoDB" id="3552591at2759"/>
<dbReference type="EMBL" id="CAJHIA010000036">
    <property type="protein sequence ID" value="CAD6451687.1"/>
    <property type="molecule type" value="Genomic_DNA"/>
</dbReference>
<feature type="compositionally biased region" description="Polar residues" evidence="1">
    <location>
        <begin position="90"/>
        <end position="107"/>
    </location>
</feature>
<feature type="compositionally biased region" description="Polar residues" evidence="1">
    <location>
        <begin position="127"/>
        <end position="144"/>
    </location>
</feature>
<feature type="compositionally biased region" description="Basic and acidic residues" evidence="1">
    <location>
        <begin position="221"/>
        <end position="236"/>
    </location>
</feature>
<reference evidence="2" key="1">
    <citation type="submission" date="2020-10" db="EMBL/GenBank/DDBJ databases">
        <authorList>
            <person name="Kusch S."/>
        </authorList>
    </citation>
    <scope>NUCLEOTIDE SEQUENCE</scope>
    <source>
        <strain evidence="2">SwB9</strain>
    </source>
</reference>
<feature type="compositionally biased region" description="Polar residues" evidence="1">
    <location>
        <begin position="195"/>
        <end position="210"/>
    </location>
</feature>
<protein>
    <submittedName>
        <fullName evidence="2">9d70928c-7c54-4456-962c-fb050098c303</fullName>
    </submittedName>
</protein>
<sequence length="236" mass="25664">MGPRASACHMCGSGSSCYCHRPFYWDRTHPEPPNFPVAPGAECVQSCPGTSNHLQFSGQNTAQPSESTAPNEPLATDEFNDVRIPRGTPSAHSTPQQSSTFTNTPSESRSTAAPTSDSSPATSNNSFENSAHSASTLDSNNYFTTKRPRSSPVDSESIGTQLRVPGPLPPVDNTSPLWAPKPLRVTKNITQFWTESEASTNNPALNNAQQSRKRTLTDTSHYGKEEEQYQKKYKGD</sequence>
<accession>A0A8H2W5H1</accession>
<evidence type="ECO:0000313" key="2">
    <source>
        <dbReference type="EMBL" id="CAD6451687.1"/>
    </source>
</evidence>
<keyword evidence="3" id="KW-1185">Reference proteome</keyword>
<gene>
    <name evidence="2" type="ORF">SCLTRI_LOCUS9589</name>
</gene>
<dbReference type="PROSITE" id="PS51257">
    <property type="entry name" value="PROKAR_LIPOPROTEIN"/>
    <property type="match status" value="1"/>
</dbReference>
<feature type="compositionally biased region" description="Polar residues" evidence="1">
    <location>
        <begin position="54"/>
        <end position="70"/>
    </location>
</feature>
<dbReference type="Proteomes" id="UP000624404">
    <property type="component" value="Unassembled WGS sequence"/>
</dbReference>
<evidence type="ECO:0000256" key="1">
    <source>
        <dbReference type="SAM" id="MobiDB-lite"/>
    </source>
</evidence>
<name>A0A8H2W5H1_9HELO</name>
<evidence type="ECO:0000313" key="3">
    <source>
        <dbReference type="Proteomes" id="UP000624404"/>
    </source>
</evidence>
<feature type="region of interest" description="Disordered" evidence="1">
    <location>
        <begin position="195"/>
        <end position="236"/>
    </location>
</feature>
<organism evidence="2 3">
    <name type="scientific">Sclerotinia trifoliorum</name>
    <dbReference type="NCBI Taxonomy" id="28548"/>
    <lineage>
        <taxon>Eukaryota</taxon>
        <taxon>Fungi</taxon>
        <taxon>Dikarya</taxon>
        <taxon>Ascomycota</taxon>
        <taxon>Pezizomycotina</taxon>
        <taxon>Leotiomycetes</taxon>
        <taxon>Helotiales</taxon>
        <taxon>Sclerotiniaceae</taxon>
        <taxon>Sclerotinia</taxon>
    </lineage>
</organism>
<feature type="compositionally biased region" description="Low complexity" evidence="1">
    <location>
        <begin position="108"/>
        <end position="126"/>
    </location>
</feature>